<feature type="non-terminal residue" evidence="4">
    <location>
        <position position="1"/>
    </location>
</feature>
<dbReference type="SUPFAM" id="SSF52058">
    <property type="entry name" value="L domain-like"/>
    <property type="match status" value="1"/>
</dbReference>
<sequence>MMLYGIGKGREKLVCKKFNDSAKVTWSRPKAQLSPLATLDDPGPHQNAGASLLCLHSPLQSSRRRSVFPIWTTCCRALHTSYAAVDPRPTTLSRQAAGTRRRLSPPRAAAVLPRRSGARRQGCPARSAPRLPIKIVALDGSLHRRIFLAATCWRASRAVAQKDGFVQGVPPVSGELGVLPRGASSPFAPAQAPSPRLRSDKRLARRPALPDPRPPPLRPRRRPHQPCLWTRLPELTFHFICPGPLDDALAMVSTTAALPRLDIRIINSHSLAPARISSLLQAAARLAPAELSVTICGDIPHNSIENAVELPFFHRTTSIWLWASNVRFTLPPAGYFPVLESLTLFSWQIDLTDLLPRCPHLRKLCISIDSLHSVTVHAPLLEELGVYCYERVQQIDISAPMLKKLQLRAFHGLTAPSNEFSLSYSAPVVEELSWECARYSSVGFGQIWRLTTLRLETQEIPVRDSTRSQLRKKTKISCPQQQQRPRVHVLSLDIGPSDILSHPSQSITQAISQFLVSSFSILELNIPRHGHVYGPVVLHVIGIFNFVQCLKVELYEVSQPQTCYINCPCDQPNNWRSQVISLTCLKEVEIKGFRGENHAVDLLKVILRNATMLESVIRMTKVLVDVTCSLSYKCSSTFKLIISIPQVVVVIFAATSISLPFPAHLASQFQEWVLYPDAEMLLLPLQLSGTCLRADTSF</sequence>
<dbReference type="OrthoDB" id="676351at2759"/>
<evidence type="ECO:0000313" key="4">
    <source>
        <dbReference type="EMBL" id="TVU39258.1"/>
    </source>
</evidence>
<feature type="region of interest" description="Disordered" evidence="1">
    <location>
        <begin position="183"/>
        <end position="223"/>
    </location>
</feature>
<evidence type="ECO:0000256" key="1">
    <source>
        <dbReference type="SAM" id="MobiDB-lite"/>
    </source>
</evidence>
<dbReference type="InterPro" id="IPR055411">
    <property type="entry name" value="LRR_FXL15/At3g58940/PEG3-like"/>
</dbReference>
<keyword evidence="5" id="KW-1185">Reference proteome</keyword>
<dbReference type="EMBL" id="RWGY01000007">
    <property type="protein sequence ID" value="TVU39258.1"/>
    <property type="molecule type" value="Genomic_DNA"/>
</dbReference>
<organism evidence="4 5">
    <name type="scientific">Eragrostis curvula</name>
    <name type="common">weeping love grass</name>
    <dbReference type="NCBI Taxonomy" id="38414"/>
    <lineage>
        <taxon>Eukaryota</taxon>
        <taxon>Viridiplantae</taxon>
        <taxon>Streptophyta</taxon>
        <taxon>Embryophyta</taxon>
        <taxon>Tracheophyta</taxon>
        <taxon>Spermatophyta</taxon>
        <taxon>Magnoliopsida</taxon>
        <taxon>Liliopsida</taxon>
        <taxon>Poales</taxon>
        <taxon>Poaceae</taxon>
        <taxon>PACMAD clade</taxon>
        <taxon>Chloridoideae</taxon>
        <taxon>Eragrostideae</taxon>
        <taxon>Eragrostidinae</taxon>
        <taxon>Eragrostis</taxon>
    </lineage>
</organism>
<dbReference type="AlphaFoldDB" id="A0A5J9VTP6"/>
<name>A0A5J9VTP6_9POAL</name>
<dbReference type="PANTHER" id="PTHR34709:SF62">
    <property type="entry name" value="OS12G0545400 PROTEIN"/>
    <property type="match status" value="1"/>
</dbReference>
<evidence type="ECO:0000259" key="2">
    <source>
        <dbReference type="Pfam" id="PF08387"/>
    </source>
</evidence>
<dbReference type="InterPro" id="IPR006566">
    <property type="entry name" value="FBD"/>
</dbReference>
<evidence type="ECO:0000313" key="5">
    <source>
        <dbReference type="Proteomes" id="UP000324897"/>
    </source>
</evidence>
<dbReference type="InterPro" id="IPR055312">
    <property type="entry name" value="FBL15-like"/>
</dbReference>
<dbReference type="Gramene" id="TVU39258">
    <property type="protein sequence ID" value="TVU39258"/>
    <property type="gene ID" value="EJB05_12667"/>
</dbReference>
<accession>A0A5J9VTP6</accession>
<dbReference type="Proteomes" id="UP000324897">
    <property type="component" value="Chromosome 4"/>
</dbReference>
<feature type="domain" description="F-box/LRR-repeat protein 15/At3g58940/PEG3-like LRR" evidence="3">
    <location>
        <begin position="315"/>
        <end position="408"/>
    </location>
</feature>
<feature type="compositionally biased region" description="Low complexity" evidence="1">
    <location>
        <begin position="183"/>
        <end position="195"/>
    </location>
</feature>
<dbReference type="Pfam" id="PF08387">
    <property type="entry name" value="FBD"/>
    <property type="match status" value="1"/>
</dbReference>
<dbReference type="PANTHER" id="PTHR34709">
    <property type="entry name" value="OS10G0396666 PROTEIN"/>
    <property type="match status" value="1"/>
</dbReference>
<dbReference type="Pfam" id="PF24758">
    <property type="entry name" value="LRR_At5g56370"/>
    <property type="match status" value="1"/>
</dbReference>
<proteinExistence type="predicted"/>
<comment type="caution">
    <text evidence="4">The sequence shown here is derived from an EMBL/GenBank/DDBJ whole genome shotgun (WGS) entry which is preliminary data.</text>
</comment>
<feature type="domain" description="FBD" evidence="2">
    <location>
        <begin position="582"/>
        <end position="616"/>
    </location>
</feature>
<gene>
    <name evidence="4" type="ORF">EJB05_12667</name>
</gene>
<reference evidence="4 5" key="1">
    <citation type="journal article" date="2019" name="Sci. Rep.">
        <title>A high-quality genome of Eragrostis curvula grass provides insights into Poaceae evolution and supports new strategies to enhance forage quality.</title>
        <authorList>
            <person name="Carballo J."/>
            <person name="Santos B.A.C.M."/>
            <person name="Zappacosta D."/>
            <person name="Garbus I."/>
            <person name="Selva J.P."/>
            <person name="Gallo C.A."/>
            <person name="Diaz A."/>
            <person name="Albertini E."/>
            <person name="Caccamo M."/>
            <person name="Echenique V."/>
        </authorList>
    </citation>
    <scope>NUCLEOTIDE SEQUENCE [LARGE SCALE GENOMIC DNA]</scope>
    <source>
        <strain evidence="5">cv. Victoria</strain>
        <tissue evidence="4">Leaf</tissue>
    </source>
</reference>
<evidence type="ECO:0000259" key="3">
    <source>
        <dbReference type="Pfam" id="PF24758"/>
    </source>
</evidence>
<protein>
    <submittedName>
        <fullName evidence="4">Uncharacterized protein</fullName>
    </submittedName>
</protein>